<dbReference type="PROSITE" id="PS50846">
    <property type="entry name" value="HMA_2"/>
    <property type="match status" value="1"/>
</dbReference>
<dbReference type="AlphaFoldDB" id="A0A562SMS0"/>
<comment type="caution">
    <text evidence="4">The sequence shown here is derived from an EMBL/GenBank/DDBJ whole genome shotgun (WGS) entry which is preliminary data.</text>
</comment>
<protein>
    <submittedName>
        <fullName evidence="4">Copper chaperone CopZ</fullName>
    </submittedName>
</protein>
<feature type="domain" description="HMA" evidence="3">
    <location>
        <begin position="45"/>
        <end position="111"/>
    </location>
</feature>
<proteinExistence type="predicted"/>
<evidence type="ECO:0000313" key="5">
    <source>
        <dbReference type="Proteomes" id="UP000316778"/>
    </source>
</evidence>
<feature type="chain" id="PRO_5021925745" evidence="2">
    <location>
        <begin position="28"/>
        <end position="118"/>
    </location>
</feature>
<gene>
    <name evidence="4" type="ORF">LX66_5159</name>
</gene>
<dbReference type="GO" id="GO:0046872">
    <property type="term" value="F:metal ion binding"/>
    <property type="evidence" value="ECO:0007669"/>
    <property type="project" value="UniProtKB-KW"/>
</dbReference>
<dbReference type="InterPro" id="IPR036163">
    <property type="entry name" value="HMA_dom_sf"/>
</dbReference>
<sequence length="118" mass="13068">MLTKKSLVMKLFCSFVMLIAFVITSCAQEQKKPVPKEQTKPKAAKTIQVPVDGMVCSACQSNVKKIVKSLDGIKDVKVSLEKRNAIITYFPNLIKPEQIQKAINDKGYTAGKPQAIKQ</sequence>
<evidence type="ECO:0000259" key="3">
    <source>
        <dbReference type="PROSITE" id="PS50846"/>
    </source>
</evidence>
<dbReference type="InterPro" id="IPR017969">
    <property type="entry name" value="Heavy-metal-associated_CS"/>
</dbReference>
<dbReference type="InterPro" id="IPR006121">
    <property type="entry name" value="HMA_dom"/>
</dbReference>
<feature type="signal peptide" evidence="2">
    <location>
        <begin position="1"/>
        <end position="27"/>
    </location>
</feature>
<keyword evidence="2" id="KW-0732">Signal</keyword>
<dbReference type="RefSeq" id="WP_158642764.1">
    <property type="nucleotide sequence ID" value="NZ_BAAAFY010000006.1"/>
</dbReference>
<evidence type="ECO:0000256" key="2">
    <source>
        <dbReference type="SAM" id="SignalP"/>
    </source>
</evidence>
<dbReference type="EMBL" id="VLLG01000006">
    <property type="protein sequence ID" value="TWI82585.1"/>
    <property type="molecule type" value="Genomic_DNA"/>
</dbReference>
<dbReference type="PANTHER" id="PTHR46594:SF4">
    <property type="entry name" value="P-TYPE CATION-TRANSPORTING ATPASE"/>
    <property type="match status" value="1"/>
</dbReference>
<evidence type="ECO:0000313" key="4">
    <source>
        <dbReference type="EMBL" id="TWI82585.1"/>
    </source>
</evidence>
<evidence type="ECO:0000256" key="1">
    <source>
        <dbReference type="ARBA" id="ARBA00022723"/>
    </source>
</evidence>
<keyword evidence="5" id="KW-1185">Reference proteome</keyword>
<organism evidence="4 5">
    <name type="scientific">Chitinophaga japonensis</name>
    <name type="common">Flexibacter japonensis</name>
    <dbReference type="NCBI Taxonomy" id="104662"/>
    <lineage>
        <taxon>Bacteria</taxon>
        <taxon>Pseudomonadati</taxon>
        <taxon>Bacteroidota</taxon>
        <taxon>Chitinophagia</taxon>
        <taxon>Chitinophagales</taxon>
        <taxon>Chitinophagaceae</taxon>
        <taxon>Chitinophaga</taxon>
    </lineage>
</organism>
<dbReference type="PROSITE" id="PS01047">
    <property type="entry name" value="HMA_1"/>
    <property type="match status" value="1"/>
</dbReference>
<accession>A0A562SMS0</accession>
<dbReference type="Proteomes" id="UP000316778">
    <property type="component" value="Unassembled WGS sequence"/>
</dbReference>
<dbReference type="OrthoDB" id="1521937at2"/>
<dbReference type="CDD" id="cd00371">
    <property type="entry name" value="HMA"/>
    <property type="match status" value="1"/>
</dbReference>
<reference evidence="4 5" key="1">
    <citation type="journal article" date="2013" name="Stand. Genomic Sci.">
        <title>Genomic Encyclopedia of Type Strains, Phase I: The one thousand microbial genomes (KMG-I) project.</title>
        <authorList>
            <person name="Kyrpides N.C."/>
            <person name="Woyke T."/>
            <person name="Eisen J.A."/>
            <person name="Garrity G."/>
            <person name="Lilburn T.G."/>
            <person name="Beck B.J."/>
            <person name="Whitman W.B."/>
            <person name="Hugenholtz P."/>
            <person name="Klenk H.P."/>
        </authorList>
    </citation>
    <scope>NUCLEOTIDE SEQUENCE [LARGE SCALE GENOMIC DNA]</scope>
    <source>
        <strain evidence="4 5">DSM 13484</strain>
    </source>
</reference>
<dbReference type="PANTHER" id="PTHR46594">
    <property type="entry name" value="P-TYPE CATION-TRANSPORTING ATPASE"/>
    <property type="match status" value="1"/>
</dbReference>
<dbReference type="FunFam" id="3.30.70.100:FF:000001">
    <property type="entry name" value="ATPase copper transporting beta"/>
    <property type="match status" value="1"/>
</dbReference>
<dbReference type="Gene3D" id="3.30.70.100">
    <property type="match status" value="1"/>
</dbReference>
<dbReference type="Pfam" id="PF00403">
    <property type="entry name" value="HMA"/>
    <property type="match status" value="1"/>
</dbReference>
<dbReference type="PROSITE" id="PS51257">
    <property type="entry name" value="PROKAR_LIPOPROTEIN"/>
    <property type="match status" value="1"/>
</dbReference>
<name>A0A562SMS0_CHIJA</name>
<keyword evidence="1" id="KW-0479">Metal-binding</keyword>
<dbReference type="SUPFAM" id="SSF55008">
    <property type="entry name" value="HMA, heavy metal-associated domain"/>
    <property type="match status" value="1"/>
</dbReference>